<protein>
    <submittedName>
        <fullName evidence="1">Uncharacterized protein</fullName>
    </submittedName>
</protein>
<proteinExistence type="predicted"/>
<feature type="non-terminal residue" evidence="1">
    <location>
        <position position="32"/>
    </location>
</feature>
<dbReference type="AlphaFoldDB" id="A0A0F9H628"/>
<dbReference type="EMBL" id="LAZR01015969">
    <property type="protein sequence ID" value="KKM06539.1"/>
    <property type="molecule type" value="Genomic_DNA"/>
</dbReference>
<organism evidence="1">
    <name type="scientific">marine sediment metagenome</name>
    <dbReference type="NCBI Taxonomy" id="412755"/>
    <lineage>
        <taxon>unclassified sequences</taxon>
        <taxon>metagenomes</taxon>
        <taxon>ecological metagenomes</taxon>
    </lineage>
</organism>
<sequence length="32" mass="3264">MTQTMELDEVAAPNAAATLAVLSGTEETVGEL</sequence>
<evidence type="ECO:0000313" key="1">
    <source>
        <dbReference type="EMBL" id="KKM06539.1"/>
    </source>
</evidence>
<name>A0A0F9H628_9ZZZZ</name>
<gene>
    <name evidence="1" type="ORF">LCGC14_1742940</name>
</gene>
<reference evidence="1" key="1">
    <citation type="journal article" date="2015" name="Nature">
        <title>Complex archaea that bridge the gap between prokaryotes and eukaryotes.</title>
        <authorList>
            <person name="Spang A."/>
            <person name="Saw J.H."/>
            <person name="Jorgensen S.L."/>
            <person name="Zaremba-Niedzwiedzka K."/>
            <person name="Martijn J."/>
            <person name="Lind A.E."/>
            <person name="van Eijk R."/>
            <person name="Schleper C."/>
            <person name="Guy L."/>
            <person name="Ettema T.J."/>
        </authorList>
    </citation>
    <scope>NUCLEOTIDE SEQUENCE</scope>
</reference>
<accession>A0A0F9H628</accession>
<comment type="caution">
    <text evidence="1">The sequence shown here is derived from an EMBL/GenBank/DDBJ whole genome shotgun (WGS) entry which is preliminary data.</text>
</comment>